<evidence type="ECO:0000256" key="1">
    <source>
        <dbReference type="SAM" id="Phobius"/>
    </source>
</evidence>
<sequence length="219" mass="23148">MKISVSGLIRSAGMAAMLAGILFIVIQPLHPPDTLASVSTKAWAIIHYLTIAMALFGLTGVTGIYARQAREAGWTGLAGFVLFSFFWLATIAFTFVEAFVLPKLAADAPEFVEGYLGIFSGGASEADLGALPAAAPLAGGMYVFSGLFLGIATFRSGILPRWAGVLLAFGSISTLASSLLPHPLDRILAVPMGLALVWLGYALWSERERKLNLEPKFAG</sequence>
<keyword evidence="1" id="KW-0812">Transmembrane</keyword>
<feature type="transmembrane region" description="Helical" evidence="1">
    <location>
        <begin position="42"/>
        <end position="65"/>
    </location>
</feature>
<gene>
    <name evidence="2" type="ORF">D3P08_05015</name>
</gene>
<evidence type="ECO:0008006" key="4">
    <source>
        <dbReference type="Google" id="ProtNLM"/>
    </source>
</evidence>
<comment type="caution">
    <text evidence="2">The sequence shown here is derived from an EMBL/GenBank/DDBJ whole genome shotgun (WGS) entry which is preliminary data.</text>
</comment>
<feature type="transmembrane region" description="Helical" evidence="1">
    <location>
        <begin position="77"/>
        <end position="101"/>
    </location>
</feature>
<protein>
    <recommendedName>
        <fullName evidence="4">DUF4386 family protein</fullName>
    </recommendedName>
</protein>
<feature type="transmembrane region" description="Helical" evidence="1">
    <location>
        <begin position="12"/>
        <end position="30"/>
    </location>
</feature>
<feature type="transmembrane region" description="Helical" evidence="1">
    <location>
        <begin position="161"/>
        <end position="180"/>
    </location>
</feature>
<feature type="transmembrane region" description="Helical" evidence="1">
    <location>
        <begin position="133"/>
        <end position="154"/>
    </location>
</feature>
<keyword evidence="1" id="KW-1133">Transmembrane helix</keyword>
<dbReference type="Proteomes" id="UP000266482">
    <property type="component" value="Unassembled WGS sequence"/>
</dbReference>
<proteinExistence type="predicted"/>
<evidence type="ECO:0000313" key="3">
    <source>
        <dbReference type="Proteomes" id="UP000266482"/>
    </source>
</evidence>
<reference evidence="2 3" key="1">
    <citation type="submission" date="2018-09" db="EMBL/GenBank/DDBJ databases">
        <title>Paenibacillus aracenensis nov. sp. isolated from a cave in southern Spain.</title>
        <authorList>
            <person name="Jurado V."/>
            <person name="Gutierrez-Patricio S."/>
            <person name="Gonzalez-Pimentel J.L."/>
            <person name="Miller A.Z."/>
            <person name="Laiz L."/>
            <person name="Saiz-Jimenez C."/>
        </authorList>
    </citation>
    <scope>NUCLEOTIDE SEQUENCE [LARGE SCALE GENOMIC DNA]</scope>
    <source>
        <strain evidence="2 3">DSM 22867</strain>
    </source>
</reference>
<dbReference type="RefSeq" id="WP_119598338.1">
    <property type="nucleotide sequence ID" value="NZ_QXQA01000002.1"/>
</dbReference>
<keyword evidence="1" id="KW-0472">Membrane</keyword>
<dbReference type="OrthoDB" id="3625422at2"/>
<keyword evidence="3" id="KW-1185">Reference proteome</keyword>
<name>A0A3A1VG19_9BACL</name>
<evidence type="ECO:0000313" key="2">
    <source>
        <dbReference type="EMBL" id="RIX59507.1"/>
    </source>
</evidence>
<dbReference type="AlphaFoldDB" id="A0A3A1VG19"/>
<feature type="transmembrane region" description="Helical" evidence="1">
    <location>
        <begin position="186"/>
        <end position="204"/>
    </location>
</feature>
<accession>A0A3A1VG19</accession>
<organism evidence="2 3">
    <name type="scientific">Paenibacillus nanensis</name>
    <dbReference type="NCBI Taxonomy" id="393251"/>
    <lineage>
        <taxon>Bacteria</taxon>
        <taxon>Bacillati</taxon>
        <taxon>Bacillota</taxon>
        <taxon>Bacilli</taxon>
        <taxon>Bacillales</taxon>
        <taxon>Paenibacillaceae</taxon>
        <taxon>Paenibacillus</taxon>
    </lineage>
</organism>
<dbReference type="EMBL" id="QXQA01000002">
    <property type="protein sequence ID" value="RIX59507.1"/>
    <property type="molecule type" value="Genomic_DNA"/>
</dbReference>